<accession>A0A9Q3V2E3</accession>
<protein>
    <submittedName>
        <fullName evidence="1">DUF1353 domain-containing protein</fullName>
    </submittedName>
</protein>
<reference evidence="1" key="1">
    <citation type="submission" date="2021-11" db="EMBL/GenBank/DDBJ databases">
        <title>Description of novel Chryseobacterium species.</title>
        <authorList>
            <person name="Saticioglu I.B."/>
            <person name="Ay H."/>
            <person name="Altun S."/>
            <person name="Duman M."/>
        </authorList>
    </citation>
    <scope>NUCLEOTIDE SEQUENCE</scope>
    <source>
        <strain evidence="1">C-17</strain>
    </source>
</reference>
<sequence length="198" mass="22489">MKLILLLLFFPLVLSSQQTIDKFIGDVTVQWLNDGRSMKLKREFSYIDPDGKLWKVPKNTVVNGASIPQAFWTIIGGPYEGKYRNASVVHDYHCDKKIEKWQDVHLMFYHACLTGGTSITKAKIMYAAVYAGGPRWDTTIIKNGKEKIITTSTVSTSSNEMKIVTDWIESTNPSLEEINKRLDTVVIETEKHDMQTAN</sequence>
<dbReference type="Proteomes" id="UP001108025">
    <property type="component" value="Unassembled WGS sequence"/>
</dbReference>
<dbReference type="InterPro" id="IPR010767">
    <property type="entry name" value="Phage_CGC-2007_Cje0229"/>
</dbReference>
<dbReference type="EMBL" id="JAJNAY010000001">
    <property type="protein sequence ID" value="MCD1117579.1"/>
    <property type="molecule type" value="Genomic_DNA"/>
</dbReference>
<organism evidence="1 2">
    <name type="scientific">Chryseobacterium turcicum</name>
    <dbReference type="NCBI Taxonomy" id="2898076"/>
    <lineage>
        <taxon>Bacteria</taxon>
        <taxon>Pseudomonadati</taxon>
        <taxon>Bacteroidota</taxon>
        <taxon>Flavobacteriia</taxon>
        <taxon>Flavobacteriales</taxon>
        <taxon>Weeksellaceae</taxon>
        <taxon>Chryseobacterium group</taxon>
        <taxon>Chryseobacterium</taxon>
    </lineage>
</organism>
<evidence type="ECO:0000313" key="1">
    <source>
        <dbReference type="EMBL" id="MCD1117579.1"/>
    </source>
</evidence>
<gene>
    <name evidence="1" type="ORF">LO744_11990</name>
</gene>
<dbReference type="AlphaFoldDB" id="A0A9Q3V2E3"/>
<proteinExistence type="predicted"/>
<name>A0A9Q3V2E3_9FLAO</name>
<dbReference type="RefSeq" id="WP_230669569.1">
    <property type="nucleotide sequence ID" value="NZ_JAJNAY010000001.1"/>
</dbReference>
<dbReference type="Pfam" id="PF07087">
    <property type="entry name" value="DUF1353"/>
    <property type="match status" value="1"/>
</dbReference>
<keyword evidence="2" id="KW-1185">Reference proteome</keyword>
<comment type="caution">
    <text evidence="1">The sequence shown here is derived from an EMBL/GenBank/DDBJ whole genome shotgun (WGS) entry which is preliminary data.</text>
</comment>
<evidence type="ECO:0000313" key="2">
    <source>
        <dbReference type="Proteomes" id="UP001108025"/>
    </source>
</evidence>